<accession>A0A845PWE1</accession>
<name>A0A845PWE1_9FLAO</name>
<evidence type="ECO:0000256" key="3">
    <source>
        <dbReference type="ARBA" id="ARBA00023098"/>
    </source>
</evidence>
<proteinExistence type="predicted"/>
<evidence type="ECO:0000256" key="2">
    <source>
        <dbReference type="ARBA" id="ARBA00022801"/>
    </source>
</evidence>
<dbReference type="PANTHER" id="PTHR38764:SF1">
    <property type="entry name" value="ACYL CARRIER PROTEIN PHOSPHODIESTERASE"/>
    <property type="match status" value="1"/>
</dbReference>
<keyword evidence="3" id="KW-0443">Lipid metabolism</keyword>
<evidence type="ECO:0000313" key="4">
    <source>
        <dbReference type="EMBL" id="NAW51945.1"/>
    </source>
</evidence>
<organism evidence="4 5">
    <name type="scientific">Elizabethkingia argenteiflava</name>
    <dbReference type="NCBI Taxonomy" id="2681556"/>
    <lineage>
        <taxon>Bacteria</taxon>
        <taxon>Pseudomonadati</taxon>
        <taxon>Bacteroidota</taxon>
        <taxon>Flavobacteriia</taxon>
        <taxon>Flavobacteriales</taxon>
        <taxon>Weeksellaceae</taxon>
        <taxon>Elizabethkingia</taxon>
    </lineage>
</organism>
<protein>
    <submittedName>
        <fullName evidence="4">DUF479 domain-containing protein</fullName>
    </submittedName>
</protein>
<keyword evidence="1" id="KW-0444">Lipid biosynthesis</keyword>
<keyword evidence="2" id="KW-0378">Hydrolase</keyword>
<evidence type="ECO:0000256" key="1">
    <source>
        <dbReference type="ARBA" id="ARBA00022516"/>
    </source>
</evidence>
<dbReference type="EMBL" id="JAAABJ010000637">
    <property type="protein sequence ID" value="NAW51945.1"/>
    <property type="molecule type" value="Genomic_DNA"/>
</dbReference>
<dbReference type="Proteomes" id="UP000553459">
    <property type="component" value="Unassembled WGS sequence"/>
</dbReference>
<gene>
    <name evidence="4" type="ORF">GNY06_11410</name>
</gene>
<dbReference type="GO" id="GO:0008770">
    <property type="term" value="F:[acyl-carrier-protein] phosphodiesterase activity"/>
    <property type="evidence" value="ECO:0007669"/>
    <property type="project" value="InterPro"/>
</dbReference>
<dbReference type="GO" id="GO:0006633">
    <property type="term" value="P:fatty acid biosynthetic process"/>
    <property type="evidence" value="ECO:0007669"/>
    <property type="project" value="InterPro"/>
</dbReference>
<dbReference type="Pfam" id="PF04336">
    <property type="entry name" value="ACP_PD"/>
    <property type="match status" value="1"/>
</dbReference>
<sequence length="193" mass="23299">MNHLAHSYLSFTDEQIVGNMIADYIKNADRKKLPFSIQQGINIHHRIDSFTDQHPIIHRAKKVFQPLVRLYAGVFVDVIMDYYLANDAHIYKEEDWKKHCLYVYTTLWKYENYLPDSFRQLLPKMETDDWLFNSRYEWAIKHSLQHLLNRAQYLEKDLPVFTVFLKYKKFLQECYAAFFPELKAYAESILYLK</sequence>
<dbReference type="AlphaFoldDB" id="A0A845PWE1"/>
<comment type="caution">
    <text evidence="4">The sequence shown here is derived from an EMBL/GenBank/DDBJ whole genome shotgun (WGS) entry which is preliminary data.</text>
</comment>
<dbReference type="PANTHER" id="PTHR38764">
    <property type="entry name" value="ACYL CARRIER PROTEIN PHOSPHODIESTERASE"/>
    <property type="match status" value="1"/>
</dbReference>
<evidence type="ECO:0000313" key="5">
    <source>
        <dbReference type="Proteomes" id="UP000553459"/>
    </source>
</evidence>
<dbReference type="RefSeq" id="WP_166520198.1">
    <property type="nucleotide sequence ID" value="NZ_JAAABJ010000637.1"/>
</dbReference>
<reference evidence="4 5" key="1">
    <citation type="submission" date="2019-11" db="EMBL/GenBank/DDBJ databases">
        <title>Characterization of Elizabethkingia argenteiflava sp. nov., isolated from inner surface of Soybean Pods.</title>
        <authorList>
            <person name="Mo S."/>
        </authorList>
    </citation>
    <scope>NUCLEOTIDE SEQUENCE [LARGE SCALE GENOMIC DNA]</scope>
    <source>
        <strain evidence="4 5">YB22</strain>
    </source>
</reference>
<dbReference type="InterPro" id="IPR007431">
    <property type="entry name" value="ACP_PD"/>
</dbReference>
<keyword evidence="5" id="KW-1185">Reference proteome</keyword>